<feature type="region of interest" description="Disordered" evidence="1">
    <location>
        <begin position="1"/>
        <end position="43"/>
    </location>
</feature>
<dbReference type="EMBL" id="JAINUG010000074">
    <property type="protein sequence ID" value="KAJ8400853.1"/>
    <property type="molecule type" value="Genomic_DNA"/>
</dbReference>
<accession>A0AAD7SE71</accession>
<evidence type="ECO:0000313" key="3">
    <source>
        <dbReference type="Proteomes" id="UP001221898"/>
    </source>
</evidence>
<gene>
    <name evidence="2" type="ORF">AAFF_G00392070</name>
</gene>
<reference evidence="2" key="1">
    <citation type="journal article" date="2023" name="Science">
        <title>Genome structures resolve the early diversification of teleost fishes.</title>
        <authorList>
            <person name="Parey E."/>
            <person name="Louis A."/>
            <person name="Montfort J."/>
            <person name="Bouchez O."/>
            <person name="Roques C."/>
            <person name="Iampietro C."/>
            <person name="Lluch J."/>
            <person name="Castinel A."/>
            <person name="Donnadieu C."/>
            <person name="Desvignes T."/>
            <person name="Floi Bucao C."/>
            <person name="Jouanno E."/>
            <person name="Wen M."/>
            <person name="Mejri S."/>
            <person name="Dirks R."/>
            <person name="Jansen H."/>
            <person name="Henkel C."/>
            <person name="Chen W.J."/>
            <person name="Zahm M."/>
            <person name="Cabau C."/>
            <person name="Klopp C."/>
            <person name="Thompson A.W."/>
            <person name="Robinson-Rechavi M."/>
            <person name="Braasch I."/>
            <person name="Lecointre G."/>
            <person name="Bobe J."/>
            <person name="Postlethwait J.H."/>
            <person name="Berthelot C."/>
            <person name="Roest Crollius H."/>
            <person name="Guiguen Y."/>
        </authorList>
    </citation>
    <scope>NUCLEOTIDE SEQUENCE</scope>
    <source>
        <strain evidence="2">NC1722</strain>
    </source>
</reference>
<name>A0AAD7SE71_9TELE</name>
<protein>
    <submittedName>
        <fullName evidence="2">Uncharacterized protein</fullName>
    </submittedName>
</protein>
<evidence type="ECO:0000313" key="2">
    <source>
        <dbReference type="EMBL" id="KAJ8400853.1"/>
    </source>
</evidence>
<dbReference type="AlphaFoldDB" id="A0AAD7SE71"/>
<dbReference type="Proteomes" id="UP001221898">
    <property type="component" value="Unassembled WGS sequence"/>
</dbReference>
<comment type="caution">
    <text evidence="2">The sequence shown here is derived from an EMBL/GenBank/DDBJ whole genome shotgun (WGS) entry which is preliminary data.</text>
</comment>
<evidence type="ECO:0000256" key="1">
    <source>
        <dbReference type="SAM" id="MobiDB-lite"/>
    </source>
</evidence>
<sequence>MAVQTNTALHRPGHGGARVQRWNAPPRLPRPPPRPDGLPFPPPRRLRLGARLSAAVTPACSNLLSSPRAAPTGKQLRRFGKHMFSPPHLARPALRASSPPLRRAPCDASGRPFSASAFKRGC</sequence>
<keyword evidence="3" id="KW-1185">Reference proteome</keyword>
<proteinExistence type="predicted"/>
<organism evidence="2 3">
    <name type="scientific">Aldrovandia affinis</name>
    <dbReference type="NCBI Taxonomy" id="143900"/>
    <lineage>
        <taxon>Eukaryota</taxon>
        <taxon>Metazoa</taxon>
        <taxon>Chordata</taxon>
        <taxon>Craniata</taxon>
        <taxon>Vertebrata</taxon>
        <taxon>Euteleostomi</taxon>
        <taxon>Actinopterygii</taxon>
        <taxon>Neopterygii</taxon>
        <taxon>Teleostei</taxon>
        <taxon>Notacanthiformes</taxon>
        <taxon>Halosauridae</taxon>
        <taxon>Aldrovandia</taxon>
    </lineage>
</organism>
<feature type="compositionally biased region" description="Pro residues" evidence="1">
    <location>
        <begin position="26"/>
        <end position="43"/>
    </location>
</feature>
<feature type="region of interest" description="Disordered" evidence="1">
    <location>
        <begin position="84"/>
        <end position="110"/>
    </location>
</feature>